<protein>
    <recommendedName>
        <fullName evidence="4">GIY-YIG domain-containing protein</fullName>
    </recommendedName>
</protein>
<dbReference type="EMBL" id="KL367566">
    <property type="protein sequence ID" value="KFD63773.1"/>
    <property type="molecule type" value="Genomic_DNA"/>
</dbReference>
<proteinExistence type="predicted"/>
<sequence length="175" mass="19876">MIDSATAIRDEEFLVAEHRHIKATFLHNGYPLGLTSSVIRQRTTRPGVVLTSQNVPLLVLPYCKGLGEKVRQMGKEIGFKVYFKTSSSLRSMVRHDKIRLPLEEKPGIVYEVMCSCSASYIGETGNSVCQRFNQHLSCLSFYKNALSDLEGKETRRRGRPRKIVPQAARLEFEEE</sequence>
<dbReference type="PANTHER" id="PTHR21301">
    <property type="entry name" value="REVERSE TRANSCRIPTASE"/>
    <property type="match status" value="1"/>
</dbReference>
<evidence type="ECO:0000313" key="3">
    <source>
        <dbReference type="Proteomes" id="UP000030764"/>
    </source>
</evidence>
<evidence type="ECO:0000313" key="1">
    <source>
        <dbReference type="EMBL" id="KFD56350.1"/>
    </source>
</evidence>
<evidence type="ECO:0008006" key="4">
    <source>
        <dbReference type="Google" id="ProtNLM"/>
    </source>
</evidence>
<dbReference type="Proteomes" id="UP000030764">
    <property type="component" value="Unassembled WGS sequence"/>
</dbReference>
<gene>
    <name evidence="1" type="ORF">M513_02805</name>
    <name evidence="2" type="ORF">M514_02805</name>
</gene>
<keyword evidence="3" id="KW-1185">Reference proteome</keyword>
<dbReference type="PANTHER" id="PTHR21301:SF10">
    <property type="entry name" value="REVERSE TRANSCRIPTASE DOMAIN-CONTAINING PROTEIN"/>
    <property type="match status" value="1"/>
</dbReference>
<evidence type="ECO:0000313" key="2">
    <source>
        <dbReference type="EMBL" id="KFD63773.1"/>
    </source>
</evidence>
<accession>A0A085MGK4</accession>
<organism evidence="1 3">
    <name type="scientific">Trichuris suis</name>
    <name type="common">pig whipworm</name>
    <dbReference type="NCBI Taxonomy" id="68888"/>
    <lineage>
        <taxon>Eukaryota</taxon>
        <taxon>Metazoa</taxon>
        <taxon>Ecdysozoa</taxon>
        <taxon>Nematoda</taxon>
        <taxon>Enoplea</taxon>
        <taxon>Dorylaimia</taxon>
        <taxon>Trichinellida</taxon>
        <taxon>Trichuridae</taxon>
        <taxon>Trichuris</taxon>
    </lineage>
</organism>
<dbReference type="EMBL" id="KL363194">
    <property type="protein sequence ID" value="KFD56350.1"/>
    <property type="molecule type" value="Genomic_DNA"/>
</dbReference>
<name>A0A085MGK4_9BILA</name>
<dbReference type="AlphaFoldDB" id="A0A085MGK4"/>
<dbReference type="Proteomes" id="UP000030758">
    <property type="component" value="Unassembled WGS sequence"/>
</dbReference>
<reference evidence="1 3" key="1">
    <citation type="journal article" date="2014" name="Nat. Genet.">
        <title>Genome and transcriptome of the porcine whipworm Trichuris suis.</title>
        <authorList>
            <person name="Jex A.R."/>
            <person name="Nejsum P."/>
            <person name="Schwarz E.M."/>
            <person name="Hu L."/>
            <person name="Young N.D."/>
            <person name="Hall R.S."/>
            <person name="Korhonen P.K."/>
            <person name="Liao S."/>
            <person name="Thamsborg S."/>
            <person name="Xia J."/>
            <person name="Xu P."/>
            <person name="Wang S."/>
            <person name="Scheerlinck J.P."/>
            <person name="Hofmann A."/>
            <person name="Sternberg P.W."/>
            <person name="Wang J."/>
            <person name="Gasser R.B."/>
        </authorList>
    </citation>
    <scope>NUCLEOTIDE SEQUENCE [LARGE SCALE GENOMIC DNA]</scope>
    <source>
        <strain evidence="2">DCEP-RM93F</strain>
        <strain evidence="1">DCEP-RM93M</strain>
    </source>
</reference>